<accession>A0A0V8GJI4</accession>
<gene>
    <name evidence="3" type="ORF">AS033_02615</name>
</gene>
<keyword evidence="1" id="KW-0732">Signal</keyword>
<proteinExistence type="predicted"/>
<evidence type="ECO:0000313" key="4">
    <source>
        <dbReference type="Proteomes" id="UP000053797"/>
    </source>
</evidence>
<feature type="signal peptide" evidence="1">
    <location>
        <begin position="1"/>
        <end position="19"/>
    </location>
</feature>
<dbReference type="Pfam" id="PF03413">
    <property type="entry name" value="PepSY"/>
    <property type="match status" value="1"/>
</dbReference>
<dbReference type="GeneID" id="88812495"/>
<protein>
    <recommendedName>
        <fullName evidence="2">PepSY domain-containing protein</fullName>
    </recommendedName>
</protein>
<dbReference type="AlphaFoldDB" id="A0A0V8GJI4"/>
<evidence type="ECO:0000313" key="3">
    <source>
        <dbReference type="EMBL" id="KSU50289.1"/>
    </source>
</evidence>
<feature type="domain" description="PepSY" evidence="2">
    <location>
        <begin position="29"/>
        <end position="98"/>
    </location>
</feature>
<dbReference type="InterPro" id="IPR025711">
    <property type="entry name" value="PepSY"/>
</dbReference>
<dbReference type="RefSeq" id="WP_012371126.1">
    <property type="nucleotide sequence ID" value="NZ_FMYN01000001.1"/>
</dbReference>
<evidence type="ECO:0000259" key="2">
    <source>
        <dbReference type="Pfam" id="PF03413"/>
    </source>
</evidence>
<name>A0A0V8GJI4_9BACL</name>
<evidence type="ECO:0000256" key="1">
    <source>
        <dbReference type="SAM" id="SignalP"/>
    </source>
</evidence>
<organism evidence="3 4">
    <name type="scientific">Exiguobacterium indicum</name>
    <dbReference type="NCBI Taxonomy" id="296995"/>
    <lineage>
        <taxon>Bacteria</taxon>
        <taxon>Bacillati</taxon>
        <taxon>Bacillota</taxon>
        <taxon>Bacilli</taxon>
        <taxon>Bacillales</taxon>
        <taxon>Bacillales Family XII. Incertae Sedis</taxon>
        <taxon>Exiguobacterium</taxon>
    </lineage>
</organism>
<reference evidence="3 4" key="1">
    <citation type="journal article" date="2015" name="Int. J. Syst. Evol. Microbiol.">
        <title>Exiguobacterium enclense sp. nov., isolated from sediment.</title>
        <authorList>
            <person name="Dastager S.G."/>
            <person name="Mawlankar R."/>
            <person name="Sonalkar V.V."/>
            <person name="Thorat M.N."/>
            <person name="Mual P."/>
            <person name="Verma A."/>
            <person name="Krishnamurthi S."/>
            <person name="Tang S.K."/>
            <person name="Li W.J."/>
        </authorList>
    </citation>
    <scope>NUCLEOTIDE SEQUENCE [LARGE SCALE GENOMIC DNA]</scope>
    <source>
        <strain evidence="3 4">NIO-1109</strain>
    </source>
</reference>
<feature type="chain" id="PRO_5039640508" description="PepSY domain-containing protein" evidence="1">
    <location>
        <begin position="20"/>
        <end position="100"/>
    </location>
</feature>
<dbReference type="EMBL" id="LNQL01000001">
    <property type="protein sequence ID" value="KSU50289.1"/>
    <property type="molecule type" value="Genomic_DNA"/>
</dbReference>
<dbReference type="OrthoDB" id="2989832at2"/>
<comment type="caution">
    <text evidence="3">The sequence shown here is derived from an EMBL/GenBank/DDBJ whole genome shotgun (WGS) entry which is preliminary data.</text>
</comment>
<sequence length="100" mass="11020">MKKRYWIIGLAAAVVAAFAVKKAVDNKQLSAEEALEITKRTFSAKGRVQGAWISATPEAYAYESRDYQSYKGGISVLEGDDEKTYQFTVDAETGALLEYA</sequence>
<dbReference type="Proteomes" id="UP000053797">
    <property type="component" value="Unassembled WGS sequence"/>
</dbReference>